<dbReference type="InterPro" id="IPR036743">
    <property type="entry name" value="ARPC5_sf"/>
</dbReference>
<keyword evidence="9" id="KW-1185">Reference proteome</keyword>
<dbReference type="GO" id="GO:0044396">
    <property type="term" value="P:actin cortical patch organization"/>
    <property type="evidence" value="ECO:0007669"/>
    <property type="project" value="UniProtKB-ARBA"/>
</dbReference>
<gene>
    <name evidence="8" type="ORF">PhCBS80983_g04580</name>
</gene>
<dbReference type="GO" id="GO:0034314">
    <property type="term" value="P:Arp2/3 complex-mediated actin nucleation"/>
    <property type="evidence" value="ECO:0007669"/>
    <property type="project" value="InterPro"/>
</dbReference>
<dbReference type="STRING" id="109895.A0A507DY53"/>
<sequence>MSHRKIDVDKFDDEDAFVDENATAQGSTAVSAQTEADVDARATEVRNYLSRGDTGAAVVKALENPPAGREVTTVKDKNTATVMAALAAAKSGDILNIVKSLDSKQVDILMKYIYRGMASPELYNSAVLLAWHEKATEVAGLGSIVRVLTDRRTV</sequence>
<dbReference type="Gene3D" id="1.25.40.190">
    <property type="entry name" value="Actin-related protein 2/3 complex subunit 5"/>
    <property type="match status" value="1"/>
</dbReference>
<dbReference type="EMBL" id="QEAQ01000077">
    <property type="protein sequence ID" value="TPX56371.1"/>
    <property type="molecule type" value="Genomic_DNA"/>
</dbReference>
<comment type="function">
    <text evidence="6">Functions as a component of the Arp2/3 complex which is involved in regulation of actin polymerization and together with an activating nucleation-promoting factor (NPF) mediates the formation of branched actin networks.</text>
</comment>
<evidence type="ECO:0000313" key="8">
    <source>
        <dbReference type="EMBL" id="TPX56371.1"/>
    </source>
</evidence>
<comment type="similarity">
    <text evidence="2 7">Belongs to the ARPC5 family.</text>
</comment>
<dbReference type="SUPFAM" id="SSF69103">
    <property type="entry name" value="Arp2/3 complex 16 kDa subunit ARPC5"/>
    <property type="match status" value="1"/>
</dbReference>
<dbReference type="PANTHER" id="PTHR12644">
    <property type="entry name" value="ARP2/3 COMPLEX 16 KD SUBUNIT P16-ARC"/>
    <property type="match status" value="1"/>
</dbReference>
<dbReference type="GO" id="GO:0005885">
    <property type="term" value="C:Arp2/3 protein complex"/>
    <property type="evidence" value="ECO:0007669"/>
    <property type="project" value="InterPro"/>
</dbReference>
<comment type="caution">
    <text evidence="8">The sequence shown here is derived from an EMBL/GenBank/DDBJ whole genome shotgun (WGS) entry which is preliminary data.</text>
</comment>
<comment type="function">
    <text evidence="7">Functions as component of the Arp2/3 complex which is involved in regulation of actin polymerization and together with an activating nucleation-promoting factor (NPF) mediates the formation of branched actin networks. Arp2/3 complex plays a critical role in the control of cell morphogenesis via the modulation of cell polarity development.</text>
</comment>
<dbReference type="InterPro" id="IPR006789">
    <property type="entry name" value="ARPC5"/>
</dbReference>
<name>A0A507DY53_9FUNG</name>
<evidence type="ECO:0000313" key="9">
    <source>
        <dbReference type="Proteomes" id="UP000318582"/>
    </source>
</evidence>
<protein>
    <recommendedName>
        <fullName evidence="5 7">Actin-related protein 2/3 complex subunit 5</fullName>
    </recommendedName>
</protein>
<evidence type="ECO:0000256" key="2">
    <source>
        <dbReference type="ARBA" id="ARBA00006084"/>
    </source>
</evidence>
<keyword evidence="4 7" id="KW-0206">Cytoskeleton</keyword>
<dbReference type="Pfam" id="PF04699">
    <property type="entry name" value="P16-Arc"/>
    <property type="match status" value="1"/>
</dbReference>
<comment type="subcellular location">
    <subcellularLocation>
        <location evidence="1">Cytoplasm</location>
        <location evidence="1">Cytoskeleton</location>
    </subcellularLocation>
</comment>
<accession>A0A507DY53</accession>
<dbReference type="FunFam" id="1.25.40.190:FF:000003">
    <property type="entry name" value="Actin-related protein 2/3 complex subunit 5"/>
    <property type="match status" value="1"/>
</dbReference>
<evidence type="ECO:0000256" key="6">
    <source>
        <dbReference type="ARBA" id="ARBA00060329"/>
    </source>
</evidence>
<evidence type="ECO:0000256" key="4">
    <source>
        <dbReference type="ARBA" id="ARBA00023212"/>
    </source>
</evidence>
<evidence type="ECO:0000256" key="3">
    <source>
        <dbReference type="ARBA" id="ARBA00022490"/>
    </source>
</evidence>
<organism evidence="8 9">
    <name type="scientific">Powellomyces hirtus</name>
    <dbReference type="NCBI Taxonomy" id="109895"/>
    <lineage>
        <taxon>Eukaryota</taxon>
        <taxon>Fungi</taxon>
        <taxon>Fungi incertae sedis</taxon>
        <taxon>Chytridiomycota</taxon>
        <taxon>Chytridiomycota incertae sedis</taxon>
        <taxon>Chytridiomycetes</taxon>
        <taxon>Spizellomycetales</taxon>
        <taxon>Powellomycetaceae</taxon>
        <taxon>Powellomyces</taxon>
    </lineage>
</organism>
<dbReference type="AlphaFoldDB" id="A0A507DY53"/>
<keyword evidence="3" id="KW-0963">Cytoplasm</keyword>
<evidence type="ECO:0000256" key="5">
    <source>
        <dbReference type="ARBA" id="ARBA00040214"/>
    </source>
</evidence>
<proteinExistence type="inferred from homology"/>
<evidence type="ECO:0000256" key="1">
    <source>
        <dbReference type="ARBA" id="ARBA00004245"/>
    </source>
</evidence>
<reference evidence="8 9" key="1">
    <citation type="journal article" date="2019" name="Sci. Rep.">
        <title>Comparative genomics of chytrid fungi reveal insights into the obligate biotrophic and pathogenic lifestyle of Synchytrium endobioticum.</title>
        <authorList>
            <person name="van de Vossenberg B.T.L.H."/>
            <person name="Warris S."/>
            <person name="Nguyen H.D.T."/>
            <person name="van Gent-Pelzer M.P.E."/>
            <person name="Joly D.L."/>
            <person name="van de Geest H.C."/>
            <person name="Bonants P.J.M."/>
            <person name="Smith D.S."/>
            <person name="Levesque C.A."/>
            <person name="van der Lee T.A.J."/>
        </authorList>
    </citation>
    <scope>NUCLEOTIDE SEQUENCE [LARGE SCALE GENOMIC DNA]</scope>
    <source>
        <strain evidence="8 9">CBS 809.83</strain>
    </source>
</reference>
<evidence type="ECO:0000256" key="7">
    <source>
        <dbReference type="RuleBase" id="RU004301"/>
    </source>
</evidence>
<dbReference type="GO" id="GO:0030833">
    <property type="term" value="P:regulation of actin filament polymerization"/>
    <property type="evidence" value="ECO:0007669"/>
    <property type="project" value="InterPro"/>
</dbReference>
<dbReference type="Proteomes" id="UP000318582">
    <property type="component" value="Unassembled WGS sequence"/>
</dbReference>
<dbReference type="PIRSF" id="PIRSF039096">
    <property type="entry name" value="p16-ARC"/>
    <property type="match status" value="1"/>
</dbReference>